<organism evidence="1 2">
    <name type="scientific">Chryseolinea lacunae</name>
    <dbReference type="NCBI Taxonomy" id="2801331"/>
    <lineage>
        <taxon>Bacteria</taxon>
        <taxon>Pseudomonadati</taxon>
        <taxon>Bacteroidota</taxon>
        <taxon>Cytophagia</taxon>
        <taxon>Cytophagales</taxon>
        <taxon>Fulvivirgaceae</taxon>
        <taxon>Chryseolinea</taxon>
    </lineage>
</organism>
<dbReference type="Pfam" id="PF02566">
    <property type="entry name" value="OsmC"/>
    <property type="match status" value="1"/>
</dbReference>
<evidence type="ECO:0000313" key="1">
    <source>
        <dbReference type="EMBL" id="MBL0741039.1"/>
    </source>
</evidence>
<dbReference type="Proteomes" id="UP000613030">
    <property type="component" value="Unassembled WGS sequence"/>
</dbReference>
<reference evidence="1 2" key="1">
    <citation type="submission" date="2021-01" db="EMBL/GenBank/DDBJ databases">
        <title>Chryseolinea sp. Jin1 Genome sequencing and assembly.</title>
        <authorList>
            <person name="Kim I."/>
        </authorList>
    </citation>
    <scope>NUCLEOTIDE SEQUENCE [LARGE SCALE GENOMIC DNA]</scope>
    <source>
        <strain evidence="1 2">Jin1</strain>
    </source>
</reference>
<sequence length="156" mass="17771">MAPHFYHVNVTWNKDRRGVMCSPEIHNSTAERTCIEVATPPEFPNGIPGIWSPEHLFTAAVSSCFMTTFLSIAENSKLDFKTFRCDARGTLEQLNNKYRMTEILLEPHLVIVQEKDRDRALRVLQKTESACLITNSITTKVTMRPHVEVPAKLELT</sequence>
<accession>A0ABS1KNL6</accession>
<dbReference type="PANTHER" id="PTHR42830">
    <property type="entry name" value="OSMOTICALLY INDUCIBLE FAMILY PROTEIN"/>
    <property type="match status" value="1"/>
</dbReference>
<dbReference type="InterPro" id="IPR015946">
    <property type="entry name" value="KH_dom-like_a/b"/>
</dbReference>
<dbReference type="InterPro" id="IPR036102">
    <property type="entry name" value="OsmC/Ohrsf"/>
</dbReference>
<comment type="caution">
    <text evidence="1">The sequence shown here is derived from an EMBL/GenBank/DDBJ whole genome shotgun (WGS) entry which is preliminary data.</text>
</comment>
<dbReference type="Gene3D" id="3.30.300.20">
    <property type="match status" value="1"/>
</dbReference>
<dbReference type="PANTHER" id="PTHR42830:SF2">
    <property type="entry name" value="OSMC_OHR FAMILY PROTEIN"/>
    <property type="match status" value="1"/>
</dbReference>
<name>A0ABS1KNL6_9BACT</name>
<dbReference type="InterPro" id="IPR003718">
    <property type="entry name" value="OsmC/Ohr_fam"/>
</dbReference>
<dbReference type="InterPro" id="IPR052707">
    <property type="entry name" value="OsmC_Ohr_Peroxiredoxin"/>
</dbReference>
<dbReference type="EMBL" id="JAERRB010000002">
    <property type="protein sequence ID" value="MBL0741039.1"/>
    <property type="molecule type" value="Genomic_DNA"/>
</dbReference>
<gene>
    <name evidence="1" type="ORF">JI741_07395</name>
</gene>
<proteinExistence type="predicted"/>
<evidence type="ECO:0000313" key="2">
    <source>
        <dbReference type="Proteomes" id="UP000613030"/>
    </source>
</evidence>
<protein>
    <submittedName>
        <fullName evidence="1">OsmC family protein</fullName>
    </submittedName>
</protein>
<keyword evidence="2" id="KW-1185">Reference proteome</keyword>
<dbReference type="SUPFAM" id="SSF82784">
    <property type="entry name" value="OsmC-like"/>
    <property type="match status" value="1"/>
</dbReference>